<dbReference type="RefSeq" id="WP_257594946.1">
    <property type="nucleotide sequence ID" value="NZ_JANKHH010000003.1"/>
</dbReference>
<dbReference type="EMBL" id="JANKHH010000003">
    <property type="protein sequence ID" value="MCR2833176.1"/>
    <property type="molecule type" value="Genomic_DNA"/>
</dbReference>
<reference evidence="3 4" key="1">
    <citation type="submission" date="2022-08" db="EMBL/GenBank/DDBJ databases">
        <title>Polyphasic taxonomy analysis of Qipengyuania sp.RS5-5.</title>
        <authorList>
            <person name="Xamxidin M."/>
            <person name="Wu M."/>
        </authorList>
    </citation>
    <scope>NUCLEOTIDE SEQUENCE [LARGE SCALE GENOMIC DNA]</scope>
    <source>
        <strain evidence="3 4">RS5-5</strain>
    </source>
</reference>
<keyword evidence="2" id="KW-0812">Transmembrane</keyword>
<name>A0ABT1XQH9_9SPHN</name>
<evidence type="ECO:0000256" key="2">
    <source>
        <dbReference type="SAM" id="Phobius"/>
    </source>
</evidence>
<evidence type="ECO:0008006" key="5">
    <source>
        <dbReference type="Google" id="ProtNLM"/>
    </source>
</evidence>
<sequence>MDDTIGTRRKSGSFQTILGLALTAILLGAVVTGYFWWRGDRPEQAVPAKIATSDKPKAPPNAMSEFGSAGDIDALASREEAAAQEGGLEGRLALAEARLARIDQQTQAASGNAGRAEGLLIAFAARRTLERGEGLGYLGDQLRLRFGMAQPDAVRVVLEASKDPIRLDQLIARLDGLEPTLVTPSEAPSFSRFRRELGELFVIRRESTPSTRSDRSIYRARLSLEQGRVEDAIKEVRTLPGAANAKQWIVDAKRYAAIQNALNILETSAIQETSGLRDSEGQAIDQPGPTTRQ</sequence>
<keyword evidence="2" id="KW-1133">Transmembrane helix</keyword>
<comment type="caution">
    <text evidence="3">The sequence shown here is derived from an EMBL/GenBank/DDBJ whole genome shotgun (WGS) entry which is preliminary data.</text>
</comment>
<feature type="transmembrane region" description="Helical" evidence="2">
    <location>
        <begin position="17"/>
        <end position="37"/>
    </location>
</feature>
<accession>A0ABT1XQH9</accession>
<feature type="region of interest" description="Disordered" evidence="1">
    <location>
        <begin position="273"/>
        <end position="293"/>
    </location>
</feature>
<protein>
    <recommendedName>
        <fullName evidence="5">Mitochondrial inner membrane protein</fullName>
    </recommendedName>
</protein>
<dbReference type="Proteomes" id="UP001206067">
    <property type="component" value="Unassembled WGS sequence"/>
</dbReference>
<proteinExistence type="predicted"/>
<organism evidence="3 4">
    <name type="scientific">Parerythrobacter lacustris</name>
    <dbReference type="NCBI Taxonomy" id="2969984"/>
    <lineage>
        <taxon>Bacteria</taxon>
        <taxon>Pseudomonadati</taxon>
        <taxon>Pseudomonadota</taxon>
        <taxon>Alphaproteobacteria</taxon>
        <taxon>Sphingomonadales</taxon>
        <taxon>Erythrobacteraceae</taxon>
        <taxon>Parerythrobacter</taxon>
    </lineage>
</organism>
<evidence type="ECO:0000313" key="3">
    <source>
        <dbReference type="EMBL" id="MCR2833176.1"/>
    </source>
</evidence>
<evidence type="ECO:0000256" key="1">
    <source>
        <dbReference type="SAM" id="MobiDB-lite"/>
    </source>
</evidence>
<keyword evidence="2" id="KW-0472">Membrane</keyword>
<gene>
    <name evidence="3" type="ORF">NSO95_04410</name>
</gene>
<evidence type="ECO:0000313" key="4">
    <source>
        <dbReference type="Proteomes" id="UP001206067"/>
    </source>
</evidence>
<keyword evidence="4" id="KW-1185">Reference proteome</keyword>